<reference evidence="2 3" key="1">
    <citation type="submission" date="2019-01" db="EMBL/GenBank/DDBJ databases">
        <title>Flavobacterium sp. nov.,isolated from freshwater.</title>
        <authorList>
            <person name="Zhang R."/>
            <person name="Du Z.-J."/>
        </authorList>
    </citation>
    <scope>NUCLEOTIDE SEQUENCE [LARGE SCALE GENOMIC DNA]</scope>
    <source>
        <strain evidence="2 3">1E403</strain>
    </source>
</reference>
<sequence>MTQNKLTVQKYMDGFNAGDHEMILSCLTGDVVWYMPQFINIQGKEAFDNEIENDAFTGLPTVTIIKMVEENNVVIAEGAVQARFKSGNLLDAVFCDVFEMEEGLIKKLTTYQMNK</sequence>
<dbReference type="OrthoDB" id="6692273at2"/>
<name>A0A444H0J1_9FLAO</name>
<dbReference type="RefSeq" id="WP_128390557.1">
    <property type="nucleotide sequence ID" value="NZ_SBII01000010.1"/>
</dbReference>
<comment type="caution">
    <text evidence="2">The sequence shown here is derived from an EMBL/GenBank/DDBJ whole genome shotgun (WGS) entry which is preliminary data.</text>
</comment>
<dbReference type="EMBL" id="SBII01000010">
    <property type="protein sequence ID" value="RWW96654.1"/>
    <property type="molecule type" value="Genomic_DNA"/>
</dbReference>
<dbReference type="AlphaFoldDB" id="A0A444H0J1"/>
<evidence type="ECO:0000259" key="1">
    <source>
        <dbReference type="Pfam" id="PF12680"/>
    </source>
</evidence>
<dbReference type="Proteomes" id="UP000287527">
    <property type="component" value="Unassembled WGS sequence"/>
</dbReference>
<protein>
    <submittedName>
        <fullName evidence="2">Nuclear transport factor 2 family protein</fullName>
    </submittedName>
</protein>
<dbReference type="Gene3D" id="3.10.450.50">
    <property type="match status" value="1"/>
</dbReference>
<keyword evidence="3" id="KW-1185">Reference proteome</keyword>
<dbReference type="Pfam" id="PF12680">
    <property type="entry name" value="SnoaL_2"/>
    <property type="match status" value="1"/>
</dbReference>
<organism evidence="2 3">
    <name type="scientific">Flavobacterium cerinum</name>
    <dbReference type="NCBI Taxonomy" id="2502784"/>
    <lineage>
        <taxon>Bacteria</taxon>
        <taxon>Pseudomonadati</taxon>
        <taxon>Bacteroidota</taxon>
        <taxon>Flavobacteriia</taxon>
        <taxon>Flavobacteriales</taxon>
        <taxon>Flavobacteriaceae</taxon>
        <taxon>Flavobacterium</taxon>
    </lineage>
</organism>
<evidence type="ECO:0000313" key="2">
    <source>
        <dbReference type="EMBL" id="RWW96654.1"/>
    </source>
</evidence>
<dbReference type="SUPFAM" id="SSF54427">
    <property type="entry name" value="NTF2-like"/>
    <property type="match status" value="1"/>
</dbReference>
<proteinExistence type="predicted"/>
<evidence type="ECO:0000313" key="3">
    <source>
        <dbReference type="Proteomes" id="UP000287527"/>
    </source>
</evidence>
<feature type="domain" description="SnoaL-like" evidence="1">
    <location>
        <begin position="8"/>
        <end position="106"/>
    </location>
</feature>
<gene>
    <name evidence="2" type="ORF">EPI11_13740</name>
</gene>
<dbReference type="InterPro" id="IPR037401">
    <property type="entry name" value="SnoaL-like"/>
</dbReference>
<dbReference type="InterPro" id="IPR032710">
    <property type="entry name" value="NTF2-like_dom_sf"/>
</dbReference>
<accession>A0A444H0J1</accession>